<dbReference type="Pfam" id="PF00067">
    <property type="entry name" value="p450"/>
    <property type="match status" value="1"/>
</dbReference>
<comment type="similarity">
    <text evidence="2">Belongs to the cytochrome P450 family.</text>
</comment>
<name>A0ABR1RSS4_9PEZI</name>
<evidence type="ECO:0000313" key="9">
    <source>
        <dbReference type="Proteomes" id="UP001444661"/>
    </source>
</evidence>
<keyword evidence="5" id="KW-0408">Iron</keyword>
<evidence type="ECO:0000256" key="5">
    <source>
        <dbReference type="ARBA" id="ARBA00023004"/>
    </source>
</evidence>
<organism evidence="8 9">
    <name type="scientific">Apiospora rasikravindrae</name>
    <dbReference type="NCBI Taxonomy" id="990691"/>
    <lineage>
        <taxon>Eukaryota</taxon>
        <taxon>Fungi</taxon>
        <taxon>Dikarya</taxon>
        <taxon>Ascomycota</taxon>
        <taxon>Pezizomycotina</taxon>
        <taxon>Sordariomycetes</taxon>
        <taxon>Xylariomycetidae</taxon>
        <taxon>Amphisphaeriales</taxon>
        <taxon>Apiosporaceae</taxon>
        <taxon>Apiospora</taxon>
    </lineage>
</organism>
<dbReference type="PRINTS" id="PR00465">
    <property type="entry name" value="EP450IV"/>
</dbReference>
<keyword evidence="6" id="KW-0560">Oxidoreductase</keyword>
<dbReference type="SUPFAM" id="SSF48264">
    <property type="entry name" value="Cytochrome P450"/>
    <property type="match status" value="1"/>
</dbReference>
<feature type="region of interest" description="Disordered" evidence="7">
    <location>
        <begin position="1"/>
        <end position="36"/>
    </location>
</feature>
<dbReference type="InterPro" id="IPR001128">
    <property type="entry name" value="Cyt_P450"/>
</dbReference>
<keyword evidence="4" id="KW-0479">Metal-binding</keyword>
<dbReference type="Proteomes" id="UP001444661">
    <property type="component" value="Unassembled WGS sequence"/>
</dbReference>
<evidence type="ECO:0000256" key="1">
    <source>
        <dbReference type="ARBA" id="ARBA00001971"/>
    </source>
</evidence>
<dbReference type="InterPro" id="IPR050529">
    <property type="entry name" value="CYP450_sterol_14alpha_dmase"/>
</dbReference>
<feature type="compositionally biased region" description="Basic and acidic residues" evidence="7">
    <location>
        <begin position="1"/>
        <end position="10"/>
    </location>
</feature>
<reference evidence="8 9" key="1">
    <citation type="submission" date="2023-01" db="EMBL/GenBank/DDBJ databases">
        <title>Analysis of 21 Apiospora genomes using comparative genomics revels a genus with tremendous synthesis potential of carbohydrate active enzymes and secondary metabolites.</title>
        <authorList>
            <person name="Sorensen T."/>
        </authorList>
    </citation>
    <scope>NUCLEOTIDE SEQUENCE [LARGE SCALE GENOMIC DNA]</scope>
    <source>
        <strain evidence="8 9">CBS 33761</strain>
    </source>
</reference>
<keyword evidence="9" id="KW-1185">Reference proteome</keyword>
<evidence type="ECO:0000256" key="2">
    <source>
        <dbReference type="ARBA" id="ARBA00010617"/>
    </source>
</evidence>
<keyword evidence="6" id="KW-0503">Monooxygenase</keyword>
<dbReference type="InterPro" id="IPR036396">
    <property type="entry name" value="Cyt_P450_sf"/>
</dbReference>
<dbReference type="Gene3D" id="1.10.630.10">
    <property type="entry name" value="Cytochrome P450"/>
    <property type="match status" value="1"/>
</dbReference>
<protein>
    <submittedName>
        <fullName evidence="8">Cytochrome P450</fullName>
    </submittedName>
</protein>
<comment type="cofactor">
    <cofactor evidence="1">
        <name>heme</name>
        <dbReference type="ChEBI" id="CHEBI:30413"/>
    </cofactor>
</comment>
<sequence length="602" mass="68078">MKSRRGEDKGKKKTIFRPARYNERPQRNSSDPGAGLAAESQPVVVLLCLDPASDALGIAAVALVEGATEPEGDDPVYQQRLPVPGGQGHLLQAARVSYSPLPVSPIDQLNARSTKLTDRNRKAFRKSSIIKFNIGWKTVYMVSGANNIQNLFRSGHGINDDSMVRTAAEVVWDMPPEDLAKLVDDRSGRNKVPKPGYEDMPFHKRYWAANHEIYETFLSSKEFSNASAIKYFEVFAERLEKFPLGEWTTHSLTDVFMNDMTHGAVTALMGSQILALNPGFVAHYWTFERYLVEFLAGLPKWLNPRPYRALENFKAMTTKWVESAWDNFDWDGPDADAPWDPHFGSRVMREISRWWKENLAFKSQSGFFASLLLAQNSNTVPAAMWSVLRLIEDKELYRAVRAEVATALVVDPTTGARTLDPQTLGALPLLNALYTETLRYHVTFNIMREVSEDTQMDGYDLKKGAWIQASTQIAHFDESLWARDGHPASEFWIGRFLEYEDKVVDEASGRTERVPKFNGSTRPGSYFPYGGGAAMCPGRQFARLEILITIALLVSKFDIDFLEWTFPDGRKSDRPGKPDESVMGSGVLRPDRDMKVRWKRLW</sequence>
<evidence type="ECO:0000256" key="6">
    <source>
        <dbReference type="ARBA" id="ARBA00023033"/>
    </source>
</evidence>
<dbReference type="PANTHER" id="PTHR24304:SF2">
    <property type="entry name" value="24-HYDROXYCHOLESTEROL 7-ALPHA-HYDROXYLASE"/>
    <property type="match status" value="1"/>
</dbReference>
<comment type="caution">
    <text evidence="8">The sequence shown here is derived from an EMBL/GenBank/DDBJ whole genome shotgun (WGS) entry which is preliminary data.</text>
</comment>
<evidence type="ECO:0000313" key="8">
    <source>
        <dbReference type="EMBL" id="KAK8017495.1"/>
    </source>
</evidence>
<evidence type="ECO:0000256" key="4">
    <source>
        <dbReference type="ARBA" id="ARBA00022723"/>
    </source>
</evidence>
<dbReference type="CDD" id="cd11040">
    <property type="entry name" value="CYP7_CYP8-like"/>
    <property type="match status" value="1"/>
</dbReference>
<evidence type="ECO:0000256" key="7">
    <source>
        <dbReference type="SAM" id="MobiDB-lite"/>
    </source>
</evidence>
<dbReference type="EMBL" id="JAQQWK010000013">
    <property type="protein sequence ID" value="KAK8017495.1"/>
    <property type="molecule type" value="Genomic_DNA"/>
</dbReference>
<keyword evidence="3" id="KW-0349">Heme</keyword>
<dbReference type="PANTHER" id="PTHR24304">
    <property type="entry name" value="CYTOCHROME P450 FAMILY 7"/>
    <property type="match status" value="1"/>
</dbReference>
<dbReference type="InterPro" id="IPR002403">
    <property type="entry name" value="Cyt_P450_E_grp-IV"/>
</dbReference>
<gene>
    <name evidence="8" type="ORF">PG993_013821</name>
</gene>
<accession>A0ABR1RSS4</accession>
<evidence type="ECO:0000256" key="3">
    <source>
        <dbReference type="ARBA" id="ARBA00022617"/>
    </source>
</evidence>
<proteinExistence type="inferred from homology"/>